<dbReference type="OrthoDB" id="7605638at2"/>
<name>A0A2K2G463_9SPHN</name>
<dbReference type="EMBL" id="LYMM01000022">
    <property type="protein sequence ID" value="PNU05824.1"/>
    <property type="molecule type" value="Genomic_DNA"/>
</dbReference>
<gene>
    <name evidence="1" type="ORF">A8V01_14765</name>
</gene>
<evidence type="ECO:0000313" key="1">
    <source>
        <dbReference type="EMBL" id="PNU05824.1"/>
    </source>
</evidence>
<reference evidence="1 2" key="1">
    <citation type="submission" date="2016-05" db="EMBL/GenBank/DDBJ databases">
        <title>Complete genome sequence of Novosphingobium guangzhouense SA925(T).</title>
        <authorList>
            <person name="Sha S."/>
        </authorList>
    </citation>
    <scope>NUCLEOTIDE SEQUENCE [LARGE SCALE GENOMIC DNA]</scope>
    <source>
        <strain evidence="1 2">SA925</strain>
    </source>
</reference>
<accession>A0A2K2G463</accession>
<comment type="caution">
    <text evidence="1">The sequence shown here is derived from an EMBL/GenBank/DDBJ whole genome shotgun (WGS) entry which is preliminary data.</text>
</comment>
<evidence type="ECO:0000313" key="2">
    <source>
        <dbReference type="Proteomes" id="UP000236327"/>
    </source>
</evidence>
<proteinExistence type="predicted"/>
<dbReference type="AlphaFoldDB" id="A0A2K2G463"/>
<keyword evidence="2" id="KW-1185">Reference proteome</keyword>
<dbReference type="RefSeq" id="WP_103095030.1">
    <property type="nucleotide sequence ID" value="NZ_LYMM01000022.1"/>
</dbReference>
<dbReference type="Proteomes" id="UP000236327">
    <property type="component" value="Unassembled WGS sequence"/>
</dbReference>
<organism evidence="1 2">
    <name type="scientific">Novosphingobium guangzhouense</name>
    <dbReference type="NCBI Taxonomy" id="1850347"/>
    <lineage>
        <taxon>Bacteria</taxon>
        <taxon>Pseudomonadati</taxon>
        <taxon>Pseudomonadota</taxon>
        <taxon>Alphaproteobacteria</taxon>
        <taxon>Sphingomonadales</taxon>
        <taxon>Sphingomonadaceae</taxon>
        <taxon>Novosphingobium</taxon>
    </lineage>
</organism>
<protein>
    <submittedName>
        <fullName evidence="1">Uncharacterized protein</fullName>
    </submittedName>
</protein>
<sequence>MSVHSILPLQGAADAGTVSIHYIRRRLGRIDFKDRRIVQYVTLLVRDKGFPPPLPDMVRGHLVEDVTMKSQWLRNAVDAWLNDFLPPDNAISVDNAAKDAAAHEMDQAAACLGNFRLIRGGRG</sequence>